<keyword evidence="3" id="KW-1185">Reference proteome</keyword>
<dbReference type="Proteomes" id="UP000284706">
    <property type="component" value="Unassembled WGS sequence"/>
</dbReference>
<dbReference type="InParanoid" id="A0A409VM46"/>
<protein>
    <submittedName>
        <fullName evidence="2">Uncharacterized protein</fullName>
    </submittedName>
</protein>
<evidence type="ECO:0000313" key="2">
    <source>
        <dbReference type="EMBL" id="PPQ67342.1"/>
    </source>
</evidence>
<feature type="region of interest" description="Disordered" evidence="1">
    <location>
        <begin position="81"/>
        <end position="110"/>
    </location>
</feature>
<name>A0A409VM46_9AGAR</name>
<sequence length="110" mass="12491">MARSHEKGKEDAGSFGHAYGWGVVRKGILESRVDKQMSRLVQEWQDSDPPFREYGQSKHRFRLSKQRSLGCAYIANDAYGCSDSLPSEGQRTNEGGTRDRRLDPSKKQEV</sequence>
<comment type="caution">
    <text evidence="2">The sequence shown here is derived from an EMBL/GenBank/DDBJ whole genome shotgun (WGS) entry which is preliminary data.</text>
</comment>
<accession>A0A409VM46</accession>
<evidence type="ECO:0000256" key="1">
    <source>
        <dbReference type="SAM" id="MobiDB-lite"/>
    </source>
</evidence>
<organism evidence="2 3">
    <name type="scientific">Gymnopilus dilepis</name>
    <dbReference type="NCBI Taxonomy" id="231916"/>
    <lineage>
        <taxon>Eukaryota</taxon>
        <taxon>Fungi</taxon>
        <taxon>Dikarya</taxon>
        <taxon>Basidiomycota</taxon>
        <taxon>Agaricomycotina</taxon>
        <taxon>Agaricomycetes</taxon>
        <taxon>Agaricomycetidae</taxon>
        <taxon>Agaricales</taxon>
        <taxon>Agaricineae</taxon>
        <taxon>Hymenogastraceae</taxon>
        <taxon>Gymnopilus</taxon>
    </lineage>
</organism>
<reference evidence="2 3" key="1">
    <citation type="journal article" date="2018" name="Evol. Lett.">
        <title>Horizontal gene cluster transfer increased hallucinogenic mushroom diversity.</title>
        <authorList>
            <person name="Reynolds H.T."/>
            <person name="Vijayakumar V."/>
            <person name="Gluck-Thaler E."/>
            <person name="Korotkin H.B."/>
            <person name="Matheny P.B."/>
            <person name="Slot J.C."/>
        </authorList>
    </citation>
    <scope>NUCLEOTIDE SEQUENCE [LARGE SCALE GENOMIC DNA]</scope>
    <source>
        <strain evidence="2 3">SRW20</strain>
    </source>
</reference>
<evidence type="ECO:0000313" key="3">
    <source>
        <dbReference type="Proteomes" id="UP000284706"/>
    </source>
</evidence>
<feature type="compositionally biased region" description="Basic and acidic residues" evidence="1">
    <location>
        <begin position="96"/>
        <end position="110"/>
    </location>
</feature>
<dbReference type="EMBL" id="NHYE01005613">
    <property type="protein sequence ID" value="PPQ67342.1"/>
    <property type="molecule type" value="Genomic_DNA"/>
</dbReference>
<gene>
    <name evidence="2" type="ORF">CVT26_007263</name>
</gene>
<proteinExistence type="predicted"/>
<feature type="compositionally biased region" description="Polar residues" evidence="1">
    <location>
        <begin position="84"/>
        <end position="95"/>
    </location>
</feature>
<dbReference type="AlphaFoldDB" id="A0A409VM46"/>